<dbReference type="AlphaFoldDB" id="A0A4P9Z6L7"/>
<dbReference type="PANTHER" id="PTHR32251:SF23">
    <property type="entry name" value="3-OXO-5-ALPHA-STEROID 4-DEHYDROGENASE (DUF1295)"/>
    <property type="match status" value="1"/>
</dbReference>
<evidence type="ECO:0008006" key="4">
    <source>
        <dbReference type="Google" id="ProtNLM"/>
    </source>
</evidence>
<keyword evidence="1" id="KW-0812">Transmembrane</keyword>
<dbReference type="PANTHER" id="PTHR32251">
    <property type="entry name" value="3-OXO-5-ALPHA-STEROID 4-DEHYDROGENASE"/>
    <property type="match status" value="1"/>
</dbReference>
<dbReference type="OrthoDB" id="201504at2759"/>
<dbReference type="EMBL" id="KZ989228">
    <property type="protein sequence ID" value="RKP27320.1"/>
    <property type="molecule type" value="Genomic_DNA"/>
</dbReference>
<evidence type="ECO:0000256" key="1">
    <source>
        <dbReference type="SAM" id="Phobius"/>
    </source>
</evidence>
<feature type="transmembrane region" description="Helical" evidence="1">
    <location>
        <begin position="6"/>
        <end position="27"/>
    </location>
</feature>
<dbReference type="Gene3D" id="1.20.120.1630">
    <property type="match status" value="1"/>
</dbReference>
<name>A0A4P9Z6L7_9FUNG</name>
<evidence type="ECO:0000313" key="3">
    <source>
        <dbReference type="Proteomes" id="UP000278143"/>
    </source>
</evidence>
<gene>
    <name evidence="2" type="ORF">SYNPS1DRAFT_10777</name>
</gene>
<dbReference type="InterPro" id="IPR010721">
    <property type="entry name" value="UstE-like"/>
</dbReference>
<evidence type="ECO:0000313" key="2">
    <source>
        <dbReference type="EMBL" id="RKP27320.1"/>
    </source>
</evidence>
<dbReference type="GO" id="GO:0016020">
    <property type="term" value="C:membrane"/>
    <property type="evidence" value="ECO:0007669"/>
    <property type="project" value="TreeGrafter"/>
</dbReference>
<organism evidence="2 3">
    <name type="scientific">Syncephalis pseudoplumigaleata</name>
    <dbReference type="NCBI Taxonomy" id="1712513"/>
    <lineage>
        <taxon>Eukaryota</taxon>
        <taxon>Fungi</taxon>
        <taxon>Fungi incertae sedis</taxon>
        <taxon>Zoopagomycota</taxon>
        <taxon>Zoopagomycotina</taxon>
        <taxon>Zoopagomycetes</taxon>
        <taxon>Zoopagales</taxon>
        <taxon>Piptocephalidaceae</taxon>
        <taxon>Syncephalis</taxon>
    </lineage>
</organism>
<feature type="transmembrane region" description="Helical" evidence="1">
    <location>
        <begin position="118"/>
        <end position="138"/>
    </location>
</feature>
<sequence>RIYHAVDPYFITAVGAASSMALCWLASVLTAHYSFVDRLWSILPPLYALHYLLHAAYIHGSLWANPRLALVVLLIVAWGIRLTFNYWRKGGYRWGEQDYRWSVVRASMPRWAFQPFNLLFIAIYQLWLLSALTAPVYICWRAGFAHWCAMDIAATLLFVAALLGETVADEQQWRFHQRKQSFEAPAKRYRRKSNDPVAVVDADVRNGFLTGGLWRYSRHPNFFCEQAIWLAVYMFGTAATGAWLRWDGAAVVTLILLFQGSTTLTEQITASKYPAYAAYQRTTSRLMP</sequence>
<dbReference type="Proteomes" id="UP000278143">
    <property type="component" value="Unassembled WGS sequence"/>
</dbReference>
<accession>A0A4P9Z6L7</accession>
<proteinExistence type="predicted"/>
<keyword evidence="1" id="KW-1133">Transmembrane helix</keyword>
<reference evidence="3" key="1">
    <citation type="journal article" date="2018" name="Nat. Microbiol.">
        <title>Leveraging single-cell genomics to expand the fungal tree of life.</title>
        <authorList>
            <person name="Ahrendt S.R."/>
            <person name="Quandt C.A."/>
            <person name="Ciobanu D."/>
            <person name="Clum A."/>
            <person name="Salamov A."/>
            <person name="Andreopoulos B."/>
            <person name="Cheng J.F."/>
            <person name="Woyke T."/>
            <person name="Pelin A."/>
            <person name="Henrissat B."/>
            <person name="Reynolds N.K."/>
            <person name="Benny G.L."/>
            <person name="Smith M.E."/>
            <person name="James T.Y."/>
            <person name="Grigoriev I.V."/>
        </authorList>
    </citation>
    <scope>NUCLEOTIDE SEQUENCE [LARGE SCALE GENOMIC DNA]</scope>
    <source>
        <strain evidence="3">Benny S71-1</strain>
    </source>
</reference>
<feature type="transmembrane region" description="Helical" evidence="1">
    <location>
        <begin position="144"/>
        <end position="164"/>
    </location>
</feature>
<feature type="transmembrane region" description="Helical" evidence="1">
    <location>
        <begin position="39"/>
        <end position="58"/>
    </location>
</feature>
<feature type="transmembrane region" description="Helical" evidence="1">
    <location>
        <begin position="64"/>
        <end position="84"/>
    </location>
</feature>
<feature type="non-terminal residue" evidence="2">
    <location>
        <position position="288"/>
    </location>
</feature>
<keyword evidence="3" id="KW-1185">Reference proteome</keyword>
<protein>
    <recommendedName>
        <fullName evidence="4">Steroid 5-alpha reductase C-terminal domain-containing protein</fullName>
    </recommendedName>
</protein>
<feature type="non-terminal residue" evidence="2">
    <location>
        <position position="1"/>
    </location>
</feature>
<keyword evidence="1" id="KW-0472">Membrane</keyword>
<dbReference type="Pfam" id="PF06966">
    <property type="entry name" value="DUF1295"/>
    <property type="match status" value="1"/>
</dbReference>